<evidence type="ECO:0000313" key="2">
    <source>
        <dbReference type="EMBL" id="CAH2216701.1"/>
    </source>
</evidence>
<dbReference type="Proteomes" id="UP000838756">
    <property type="component" value="Unassembled WGS sequence"/>
</dbReference>
<feature type="region of interest" description="Disordered" evidence="1">
    <location>
        <begin position="38"/>
        <end position="57"/>
    </location>
</feature>
<comment type="caution">
    <text evidence="2">The sequence shown here is derived from an EMBL/GenBank/DDBJ whole genome shotgun (WGS) entry which is preliminary data.</text>
</comment>
<organism evidence="2 3">
    <name type="scientific">Pararge aegeria aegeria</name>
    <dbReference type="NCBI Taxonomy" id="348720"/>
    <lineage>
        <taxon>Eukaryota</taxon>
        <taxon>Metazoa</taxon>
        <taxon>Ecdysozoa</taxon>
        <taxon>Arthropoda</taxon>
        <taxon>Hexapoda</taxon>
        <taxon>Insecta</taxon>
        <taxon>Pterygota</taxon>
        <taxon>Neoptera</taxon>
        <taxon>Endopterygota</taxon>
        <taxon>Lepidoptera</taxon>
        <taxon>Glossata</taxon>
        <taxon>Ditrysia</taxon>
        <taxon>Papilionoidea</taxon>
        <taxon>Nymphalidae</taxon>
        <taxon>Satyrinae</taxon>
        <taxon>Satyrini</taxon>
        <taxon>Parargina</taxon>
        <taxon>Pararge</taxon>
    </lineage>
</organism>
<evidence type="ECO:0000313" key="3">
    <source>
        <dbReference type="Proteomes" id="UP000838756"/>
    </source>
</evidence>
<feature type="non-terminal residue" evidence="2">
    <location>
        <position position="1"/>
    </location>
</feature>
<dbReference type="AlphaFoldDB" id="A0A8S4QNE0"/>
<reference evidence="2" key="1">
    <citation type="submission" date="2022-03" db="EMBL/GenBank/DDBJ databases">
        <authorList>
            <person name="Lindestad O."/>
        </authorList>
    </citation>
    <scope>NUCLEOTIDE SEQUENCE</scope>
</reference>
<evidence type="ECO:0000256" key="1">
    <source>
        <dbReference type="SAM" id="MobiDB-lite"/>
    </source>
</evidence>
<name>A0A8S4QNE0_9NEOP</name>
<protein>
    <submittedName>
        <fullName evidence="2">Jg563 protein</fullName>
    </submittedName>
</protein>
<accession>A0A8S4QNE0</accession>
<proteinExistence type="predicted"/>
<sequence length="57" mass="5998">WVRIERIDGVGAASRGFWHMTRSTLGAAQAVNGETGVAKRPRSLASSPSNAISLGDM</sequence>
<feature type="compositionally biased region" description="Polar residues" evidence="1">
    <location>
        <begin position="44"/>
        <end position="57"/>
    </location>
</feature>
<gene>
    <name evidence="2" type="primary">jg563</name>
    <name evidence="2" type="ORF">PAEG_LOCUS4667</name>
</gene>
<dbReference type="OrthoDB" id="49113at2759"/>
<dbReference type="EMBL" id="CAKXAJ010016429">
    <property type="protein sequence ID" value="CAH2216701.1"/>
    <property type="molecule type" value="Genomic_DNA"/>
</dbReference>
<keyword evidence="3" id="KW-1185">Reference proteome</keyword>